<accession>A0ABR8BNJ8</accession>
<dbReference type="Proteomes" id="UP000621307">
    <property type="component" value="Unassembled WGS sequence"/>
</dbReference>
<reference evidence="2 3" key="1">
    <citation type="journal article" date="2020" name="ISME J.">
        <title>Comparative genomics reveals insights into cyanobacterial evolution and habitat adaptation.</title>
        <authorList>
            <person name="Chen M.Y."/>
            <person name="Teng W.K."/>
            <person name="Zhao L."/>
            <person name="Hu C.X."/>
            <person name="Zhou Y.K."/>
            <person name="Han B.P."/>
            <person name="Song L.R."/>
            <person name="Shu W.S."/>
        </authorList>
    </citation>
    <scope>NUCLEOTIDE SEQUENCE [LARGE SCALE GENOMIC DNA]</scope>
    <source>
        <strain evidence="2 3">FACHB-3921</strain>
    </source>
</reference>
<name>A0ABR8BNJ8_9NOSO</name>
<keyword evidence="1" id="KW-0732">Signal</keyword>
<feature type="signal peptide" evidence="1">
    <location>
        <begin position="1"/>
        <end position="35"/>
    </location>
</feature>
<comment type="caution">
    <text evidence="2">The sequence shown here is derived from an EMBL/GenBank/DDBJ whole genome shotgun (WGS) entry which is preliminary data.</text>
</comment>
<sequence length="221" mass="22475">MANFKTVGQALALASTSLALGSVVALSSNISSAQAVTFTTSSLVNVSGSALLTNPPTQANPNPLNITIDFLEEVVSNNATTNNDFAFLRGTSAAVADIILTNIGAGTYSGTTTDPFILFSDGTTFRANAPFTVTSSLVGNINALSILPLTGTFFSAADDALGTGTLTANQIFGDGSFSITLQADVRRVTPEPTATIGLAALGLGAFFTNNLAKKKKASVNA</sequence>
<proteinExistence type="predicted"/>
<evidence type="ECO:0008006" key="4">
    <source>
        <dbReference type="Google" id="ProtNLM"/>
    </source>
</evidence>
<feature type="chain" id="PRO_5046503911" description="PEP-CTERM sorting domain-containing protein" evidence="1">
    <location>
        <begin position="36"/>
        <end position="221"/>
    </location>
</feature>
<evidence type="ECO:0000256" key="1">
    <source>
        <dbReference type="SAM" id="SignalP"/>
    </source>
</evidence>
<evidence type="ECO:0000313" key="3">
    <source>
        <dbReference type="Proteomes" id="UP000621307"/>
    </source>
</evidence>
<protein>
    <recommendedName>
        <fullName evidence="4">PEP-CTERM sorting domain-containing protein</fullName>
    </recommendedName>
</protein>
<evidence type="ECO:0000313" key="2">
    <source>
        <dbReference type="EMBL" id="MBD2254528.1"/>
    </source>
</evidence>
<organism evidence="2 3">
    <name type="scientific">Nostoc parmelioides FACHB-3921</name>
    <dbReference type="NCBI Taxonomy" id="2692909"/>
    <lineage>
        <taxon>Bacteria</taxon>
        <taxon>Bacillati</taxon>
        <taxon>Cyanobacteriota</taxon>
        <taxon>Cyanophyceae</taxon>
        <taxon>Nostocales</taxon>
        <taxon>Nostocaceae</taxon>
        <taxon>Nostoc</taxon>
    </lineage>
</organism>
<keyword evidence="3" id="KW-1185">Reference proteome</keyword>
<dbReference type="RefSeq" id="WP_190570734.1">
    <property type="nucleotide sequence ID" value="NZ_JACJQL010000055.1"/>
</dbReference>
<gene>
    <name evidence="2" type="ORF">H6G14_25115</name>
</gene>
<dbReference type="EMBL" id="JACJQL010000055">
    <property type="protein sequence ID" value="MBD2254528.1"/>
    <property type="molecule type" value="Genomic_DNA"/>
</dbReference>